<keyword evidence="1" id="KW-1133">Transmembrane helix</keyword>
<sequence length="720" mass="78349">MDNNKNINDTTENNANNSVGNDINNNLNSNINNQKTGSLIQVGEIKLLFWLSTIIFGVLAFVLVKMFSIFGQIGGGNLGGLLGEAQGAYNSLGLIIIVLIVFGVANIINIVAVFKIRSDALQSNVIGKMKLPNYANPFRLAICQSGIIILVILGKLGIADIFGNLIIVLYLVGILGCLVFSFMTLLKNYPIVFDKTGNAASAANNVSVRNNTDNFANTVNNKNVENNINNVQNDIQGNENISVANNPASNFNNNSQKGFLDNLMAKDNAENKLFLKIIFWLSVIVSAMLLYGGIKVNGLNSNAKDFANNASSGSLEGMFNSGVKTLGEGMGFLSQAKTMQGIMNLIMIAIIAVSVLIYLKAKKENNIQKLKNLNYYFIGGLIIFGLLEMYSVNGVIKALTSISGAFGALTGSAPNFGLVKISIVGTFIAALGSAVTNYLFVFKGKNIETDDIKSEINTGIEKINALDPERKKKYKAIGLGAVGLIAIYYICANFIFLNTFDVSKYYTVQIDGVSGKAVATTVVNPNSPLEKIVGTGKKPSKTDEFAESGQVNFVFSQAEGLKNGDVVDVTVEYDKETAKRMKIRTKNTKFKVKVEGLPEYATEVNQVKDLKNYVTKVAQKELEKKVEADKYNNFNLSNIYYKKNEDGNLEIKYFIQKTTTGFFAGESFEAIGIGNIVLDKNKNIVSYENLKPKNSYSGDQYNNLAEVEATMASEGFTILN</sequence>
<keyword evidence="1" id="KW-0472">Membrane</keyword>
<gene>
    <name evidence="2" type="ORF">JMUB3935_1690</name>
</gene>
<proteinExistence type="predicted"/>
<evidence type="ECO:0000313" key="3">
    <source>
        <dbReference type="Proteomes" id="UP000321378"/>
    </source>
</evidence>
<feature type="transmembrane region" description="Helical" evidence="1">
    <location>
        <begin position="47"/>
        <end position="71"/>
    </location>
</feature>
<feature type="transmembrane region" description="Helical" evidence="1">
    <location>
        <begin position="137"/>
        <end position="159"/>
    </location>
</feature>
<keyword evidence="1" id="KW-0812">Transmembrane</keyword>
<feature type="transmembrane region" description="Helical" evidence="1">
    <location>
        <begin position="476"/>
        <end position="497"/>
    </location>
</feature>
<accession>A0A510KPX8</accession>
<name>A0A510KPX8_9FUSO</name>
<protein>
    <submittedName>
        <fullName evidence="2">Uncharacterized protein</fullName>
    </submittedName>
</protein>
<dbReference type="STRING" id="1122173.GCA_000482505_00870"/>
<dbReference type="EMBL" id="AP019840">
    <property type="protein sequence ID" value="BBM52711.1"/>
    <property type="molecule type" value="Genomic_DNA"/>
</dbReference>
<reference evidence="2 3" key="1">
    <citation type="submission" date="2019-07" db="EMBL/GenBank/DDBJ databases">
        <title>Complete Genome Sequence of Leptotrichia trevisanii Strain JMUB3935.</title>
        <authorList>
            <person name="Watanabe S."/>
            <person name="Cui L."/>
        </authorList>
    </citation>
    <scope>NUCLEOTIDE SEQUENCE [LARGE SCALE GENOMIC DNA]</scope>
    <source>
        <strain evidence="2 3">JMUB3935</strain>
    </source>
</reference>
<organism evidence="2 3">
    <name type="scientific">Leptotrichia trevisanii</name>
    <dbReference type="NCBI Taxonomy" id="109328"/>
    <lineage>
        <taxon>Bacteria</taxon>
        <taxon>Fusobacteriati</taxon>
        <taxon>Fusobacteriota</taxon>
        <taxon>Fusobacteriia</taxon>
        <taxon>Fusobacteriales</taxon>
        <taxon>Leptotrichiaceae</taxon>
        <taxon>Leptotrichia</taxon>
    </lineage>
</organism>
<feature type="transmembrane region" description="Helical" evidence="1">
    <location>
        <begin position="416"/>
        <end position="440"/>
    </location>
</feature>
<evidence type="ECO:0000313" key="2">
    <source>
        <dbReference type="EMBL" id="BBM52711.1"/>
    </source>
</evidence>
<feature type="transmembrane region" description="Helical" evidence="1">
    <location>
        <begin position="91"/>
        <end position="116"/>
    </location>
</feature>
<dbReference type="AlphaFoldDB" id="A0A510KPX8"/>
<dbReference type="RefSeq" id="WP_146997011.1">
    <property type="nucleotide sequence ID" value="NZ_AP019840.1"/>
</dbReference>
<feature type="transmembrane region" description="Helical" evidence="1">
    <location>
        <begin position="373"/>
        <end position="396"/>
    </location>
</feature>
<feature type="transmembrane region" description="Helical" evidence="1">
    <location>
        <begin position="273"/>
        <end position="294"/>
    </location>
</feature>
<dbReference type="Proteomes" id="UP000321378">
    <property type="component" value="Chromosome"/>
</dbReference>
<evidence type="ECO:0000256" key="1">
    <source>
        <dbReference type="SAM" id="Phobius"/>
    </source>
</evidence>
<feature type="transmembrane region" description="Helical" evidence="1">
    <location>
        <begin position="165"/>
        <end position="186"/>
    </location>
</feature>
<feature type="transmembrane region" description="Helical" evidence="1">
    <location>
        <begin position="342"/>
        <end position="361"/>
    </location>
</feature>